<organism evidence="1 2">
    <name type="scientific">Catharanthus roseus</name>
    <name type="common">Madagascar periwinkle</name>
    <name type="synonym">Vinca rosea</name>
    <dbReference type="NCBI Taxonomy" id="4058"/>
    <lineage>
        <taxon>Eukaryota</taxon>
        <taxon>Viridiplantae</taxon>
        <taxon>Streptophyta</taxon>
        <taxon>Embryophyta</taxon>
        <taxon>Tracheophyta</taxon>
        <taxon>Spermatophyta</taxon>
        <taxon>Magnoliopsida</taxon>
        <taxon>eudicotyledons</taxon>
        <taxon>Gunneridae</taxon>
        <taxon>Pentapetalae</taxon>
        <taxon>asterids</taxon>
        <taxon>lamiids</taxon>
        <taxon>Gentianales</taxon>
        <taxon>Apocynaceae</taxon>
        <taxon>Rauvolfioideae</taxon>
        <taxon>Vinceae</taxon>
        <taxon>Catharanthinae</taxon>
        <taxon>Catharanthus</taxon>
    </lineage>
</organism>
<protein>
    <submittedName>
        <fullName evidence="1">Uncharacterized protein</fullName>
    </submittedName>
</protein>
<reference evidence="2" key="1">
    <citation type="journal article" date="2023" name="Nat. Plants">
        <title>Single-cell RNA sequencing provides a high-resolution roadmap for understanding the multicellular compartmentation of specialized metabolism.</title>
        <authorList>
            <person name="Sun S."/>
            <person name="Shen X."/>
            <person name="Li Y."/>
            <person name="Li Y."/>
            <person name="Wang S."/>
            <person name="Li R."/>
            <person name="Zhang H."/>
            <person name="Shen G."/>
            <person name="Guo B."/>
            <person name="Wei J."/>
            <person name="Xu J."/>
            <person name="St-Pierre B."/>
            <person name="Chen S."/>
            <person name="Sun C."/>
        </authorList>
    </citation>
    <scope>NUCLEOTIDE SEQUENCE [LARGE SCALE GENOMIC DNA]</scope>
</reference>
<evidence type="ECO:0000313" key="2">
    <source>
        <dbReference type="Proteomes" id="UP001060085"/>
    </source>
</evidence>
<sequence length="152" mass="17145">MFCKWNKRNINEGPGGWGAGKHIDARGLIERFSKSKHLEELHKYQNGDKKEQYMDFLSEEFWSKFHEAQQRVEEEIAATGIAMPDEVQLMATIVGGLSLSQLYGAGWEEAYLRAKSSRVAAGLPPCCLDAEQRIMRRVEAVVSRVLLPSTST</sequence>
<comment type="caution">
    <text evidence="1">The sequence shown here is derived from an EMBL/GenBank/DDBJ whole genome shotgun (WGS) entry which is preliminary data.</text>
</comment>
<name>A0ACB9ZPL0_CATRO</name>
<gene>
    <name evidence="1" type="ORF">M9H77_35644</name>
</gene>
<evidence type="ECO:0000313" key="1">
    <source>
        <dbReference type="EMBL" id="KAI5649639.1"/>
    </source>
</evidence>
<dbReference type="Proteomes" id="UP001060085">
    <property type="component" value="Linkage Group LG08"/>
</dbReference>
<keyword evidence="2" id="KW-1185">Reference proteome</keyword>
<proteinExistence type="predicted"/>
<accession>A0ACB9ZPL0</accession>
<dbReference type="EMBL" id="CM044708">
    <property type="protein sequence ID" value="KAI5649639.1"/>
    <property type="molecule type" value="Genomic_DNA"/>
</dbReference>